<dbReference type="Gene3D" id="1.10.150.20">
    <property type="entry name" value="5' to 3' exonuclease, C-terminal subdomain"/>
    <property type="match status" value="1"/>
</dbReference>
<dbReference type="PANTHER" id="PTHR35369:SF2">
    <property type="entry name" value="BLR3025 PROTEIN"/>
    <property type="match status" value="1"/>
</dbReference>
<dbReference type="KEGG" id="sti:Sthe_2045"/>
<dbReference type="STRING" id="479434.Sthe_2045"/>
<feature type="domain" description="UmuC" evidence="3">
    <location>
        <begin position="5"/>
        <end position="181"/>
    </location>
</feature>
<dbReference type="SMR" id="D1C5S3"/>
<dbReference type="PROSITE" id="PS50173">
    <property type="entry name" value="UMUC"/>
    <property type="match status" value="1"/>
</dbReference>
<dbReference type="OrthoDB" id="5244088at2"/>
<dbReference type="Gene3D" id="3.40.1170.60">
    <property type="match status" value="1"/>
</dbReference>
<evidence type="ECO:0000256" key="2">
    <source>
        <dbReference type="ARBA" id="ARBA00022763"/>
    </source>
</evidence>
<dbReference type="GO" id="GO:0006281">
    <property type="term" value="P:DNA repair"/>
    <property type="evidence" value="ECO:0007669"/>
    <property type="project" value="InterPro"/>
</dbReference>
<dbReference type="EC" id="2.7.7.7" evidence="4"/>
<name>D1C5S3_SPHTD</name>
<dbReference type="Proteomes" id="UP000002027">
    <property type="component" value="Chromosome 1"/>
</dbReference>
<sequence>MTVSIACVSIPHFALRVEVLERPELDGRPLVLATPPGGRNLVDDCTLEAIAAGIRPGLSLREVTALCPDAVVVQPNPVRDAAVFERIVTRLEGLSPLVEPAAPGCCYVDLRGLDRHYGSPERAAARLLQAVPPLLRPRAGIAPGKFAARVAAGQAAPGGWHIVAPEDVATFLADKPIDWLPLPPDMLRRLERLGLRTMRDLAELPAHAVQARFGPEGRRAWELAQGLDSDPVRPRERAESVVVELSLPAPATSRDALMIALRQLVTRAFARPALHGRGVRQARLRAHLEGGRSWEHVATLREPAGRERLIDALGHRLQAVTLPAPLEALTLELTGLTAVAAHQETLFGTRPRRARQLIEAIRQLKQRYGTSPIYRVVEVEPWSRIPERRRALISFDP</sequence>
<keyword evidence="5" id="KW-1185">Reference proteome</keyword>
<comment type="similarity">
    <text evidence="1">Belongs to the DNA polymerase type-Y family.</text>
</comment>
<dbReference type="GO" id="GO:0003887">
    <property type="term" value="F:DNA-directed DNA polymerase activity"/>
    <property type="evidence" value="ECO:0007669"/>
    <property type="project" value="UniProtKB-KW"/>
</dbReference>
<evidence type="ECO:0000259" key="3">
    <source>
        <dbReference type="PROSITE" id="PS50173"/>
    </source>
</evidence>
<organism evidence="4 5">
    <name type="scientific">Sphaerobacter thermophilus (strain ATCC 49802 / DSM 20745 / KCCM 41009 / NCIMB 13125 / S 6022)</name>
    <dbReference type="NCBI Taxonomy" id="479434"/>
    <lineage>
        <taxon>Bacteria</taxon>
        <taxon>Pseudomonadati</taxon>
        <taxon>Thermomicrobiota</taxon>
        <taxon>Thermomicrobia</taxon>
        <taxon>Sphaerobacterales</taxon>
        <taxon>Sphaerobacterineae</taxon>
        <taxon>Sphaerobacteraceae</taxon>
        <taxon>Sphaerobacter</taxon>
    </lineage>
</organism>
<reference evidence="4 5" key="2">
    <citation type="journal article" date="2010" name="Stand. Genomic Sci.">
        <title>Complete genome sequence of Desulfohalobium retbaense type strain (HR(100)).</title>
        <authorList>
            <person name="Spring S."/>
            <person name="Nolan M."/>
            <person name="Lapidus A."/>
            <person name="Glavina Del Rio T."/>
            <person name="Copeland A."/>
            <person name="Tice H."/>
            <person name="Cheng J.F."/>
            <person name="Lucas S."/>
            <person name="Land M."/>
            <person name="Chen F."/>
            <person name="Bruce D."/>
            <person name="Goodwin L."/>
            <person name="Pitluck S."/>
            <person name="Ivanova N."/>
            <person name="Mavromatis K."/>
            <person name="Mikhailova N."/>
            <person name="Pati A."/>
            <person name="Chen A."/>
            <person name="Palaniappan K."/>
            <person name="Hauser L."/>
            <person name="Chang Y.J."/>
            <person name="Jeffries C.D."/>
            <person name="Munk C."/>
            <person name="Kiss H."/>
            <person name="Chain P."/>
            <person name="Han C."/>
            <person name="Brettin T."/>
            <person name="Detter J.C."/>
            <person name="Schuler E."/>
            <person name="Goker M."/>
            <person name="Rohde M."/>
            <person name="Bristow J."/>
            <person name="Eisen J.A."/>
            <person name="Markowitz V."/>
            <person name="Hugenholtz P."/>
            <person name="Kyrpides N.C."/>
            <person name="Klenk H.P."/>
        </authorList>
    </citation>
    <scope>NUCLEOTIDE SEQUENCE [LARGE SCALE GENOMIC DNA]</scope>
    <source>
        <strain evidence="5">ATCC 49802 / DSM 20745 / S 6022</strain>
    </source>
</reference>
<dbReference type="Gene3D" id="3.30.70.270">
    <property type="match status" value="1"/>
</dbReference>
<proteinExistence type="inferred from homology"/>
<reference evidence="5" key="1">
    <citation type="submission" date="2009-11" db="EMBL/GenBank/DDBJ databases">
        <title>The complete chromosome 1 of Sphaerobacter thermophilus DSM 20745.</title>
        <authorList>
            <person name="Lucas S."/>
            <person name="Copeland A."/>
            <person name="Lapidus A."/>
            <person name="Glavina del Rio T."/>
            <person name="Dalin E."/>
            <person name="Tice H."/>
            <person name="Bruce D."/>
            <person name="Goodwin L."/>
            <person name="Pitluck S."/>
            <person name="Kyrpides N."/>
            <person name="Mavromatis K."/>
            <person name="Ivanova N."/>
            <person name="Mikhailova N."/>
            <person name="LaButti K.M."/>
            <person name="Clum A."/>
            <person name="Sun H.I."/>
            <person name="Brettin T."/>
            <person name="Detter J.C."/>
            <person name="Han C."/>
            <person name="Larimer F."/>
            <person name="Land M."/>
            <person name="Hauser L."/>
            <person name="Markowitz V."/>
            <person name="Cheng J.F."/>
            <person name="Hugenholtz P."/>
            <person name="Woyke T."/>
            <person name="Wu D."/>
            <person name="Steenblock K."/>
            <person name="Schneider S."/>
            <person name="Pukall R."/>
            <person name="Goeker M."/>
            <person name="Klenk H.P."/>
            <person name="Eisen J.A."/>
        </authorList>
    </citation>
    <scope>NUCLEOTIDE SEQUENCE [LARGE SCALE GENOMIC DNA]</scope>
    <source>
        <strain evidence="5">ATCC 49802 / DSM 20745 / S 6022</strain>
    </source>
</reference>
<dbReference type="InterPro" id="IPR043128">
    <property type="entry name" value="Rev_trsase/Diguanyl_cyclase"/>
</dbReference>
<dbReference type="CDD" id="cd03468">
    <property type="entry name" value="PolY_like"/>
    <property type="match status" value="1"/>
</dbReference>
<dbReference type="HOGENOM" id="CLU_694278_0_0_0"/>
<gene>
    <name evidence="4" type="ordered locus">Sthe_2045</name>
</gene>
<keyword evidence="4" id="KW-0239">DNA-directed DNA polymerase</keyword>
<dbReference type="InterPro" id="IPR001126">
    <property type="entry name" value="UmuC"/>
</dbReference>
<protein>
    <submittedName>
        <fullName evidence="4">DNA-directed DNA polymerase</fullName>
        <ecNumber evidence="4">2.7.7.7</ecNumber>
    </submittedName>
</protein>
<dbReference type="InParanoid" id="D1C5S3"/>
<keyword evidence="2" id="KW-0227">DNA damage</keyword>
<evidence type="ECO:0000313" key="5">
    <source>
        <dbReference type="Proteomes" id="UP000002027"/>
    </source>
</evidence>
<dbReference type="RefSeq" id="WP_012872521.1">
    <property type="nucleotide sequence ID" value="NC_013523.1"/>
</dbReference>
<evidence type="ECO:0000313" key="4">
    <source>
        <dbReference type="EMBL" id="ACZ39475.1"/>
    </source>
</evidence>
<accession>D1C5S3</accession>
<evidence type="ECO:0000256" key="1">
    <source>
        <dbReference type="ARBA" id="ARBA00010945"/>
    </source>
</evidence>
<dbReference type="InterPro" id="IPR050356">
    <property type="entry name" value="SulA_CellDiv_inhibitor"/>
</dbReference>
<dbReference type="EMBL" id="CP001823">
    <property type="protein sequence ID" value="ACZ39475.1"/>
    <property type="molecule type" value="Genomic_DNA"/>
</dbReference>
<dbReference type="AlphaFoldDB" id="D1C5S3"/>
<keyword evidence="4" id="KW-0548">Nucleotidyltransferase</keyword>
<dbReference type="InterPro" id="IPR043502">
    <property type="entry name" value="DNA/RNA_pol_sf"/>
</dbReference>
<keyword evidence="4" id="KW-0808">Transferase</keyword>
<dbReference type="Pfam" id="PF00817">
    <property type="entry name" value="IMS"/>
    <property type="match status" value="1"/>
</dbReference>
<dbReference type="eggNOG" id="COG0389">
    <property type="taxonomic scope" value="Bacteria"/>
</dbReference>
<dbReference type="SUPFAM" id="SSF56672">
    <property type="entry name" value="DNA/RNA polymerases"/>
    <property type="match status" value="1"/>
</dbReference>
<dbReference type="PANTHER" id="PTHR35369">
    <property type="entry name" value="BLR3025 PROTEIN-RELATED"/>
    <property type="match status" value="1"/>
</dbReference>